<dbReference type="RefSeq" id="WP_169533632.1">
    <property type="nucleotide sequence ID" value="NZ_JABBGH010000004.1"/>
</dbReference>
<protein>
    <submittedName>
        <fullName evidence="1">Uncharacterized protein</fullName>
    </submittedName>
</protein>
<gene>
    <name evidence="1" type="ORF">HHL22_22220</name>
</gene>
<sequence length="132" mass="14729">MELAYSIDQLIALDTAAGYFDLHNCYDVVRVHRTATTCYVGFAKLTGEWVKPTEPAYITLVFEQTTFLQLSEGLHFPIGLEYIGFKEPQELDMTWFMPQPGSGPVHLVLGLDDEAFIRIGATASYCLYGPVA</sequence>
<keyword evidence="2" id="KW-1185">Reference proteome</keyword>
<comment type="caution">
    <text evidence="1">The sequence shown here is derived from an EMBL/GenBank/DDBJ whole genome shotgun (WGS) entry which is preliminary data.</text>
</comment>
<evidence type="ECO:0000313" key="2">
    <source>
        <dbReference type="Proteomes" id="UP000559626"/>
    </source>
</evidence>
<evidence type="ECO:0000313" key="1">
    <source>
        <dbReference type="EMBL" id="NML67926.1"/>
    </source>
</evidence>
<dbReference type="Proteomes" id="UP000559626">
    <property type="component" value="Unassembled WGS sequence"/>
</dbReference>
<organism evidence="1 2">
    <name type="scientific">Hymenobacter polaris</name>
    <dbReference type="NCBI Taxonomy" id="2682546"/>
    <lineage>
        <taxon>Bacteria</taxon>
        <taxon>Pseudomonadati</taxon>
        <taxon>Bacteroidota</taxon>
        <taxon>Cytophagia</taxon>
        <taxon>Cytophagales</taxon>
        <taxon>Hymenobacteraceae</taxon>
        <taxon>Hymenobacter</taxon>
    </lineage>
</organism>
<accession>A0A7Y0AIE1</accession>
<name>A0A7Y0AIE1_9BACT</name>
<proteinExistence type="predicted"/>
<dbReference type="EMBL" id="JABBGH010000004">
    <property type="protein sequence ID" value="NML67926.1"/>
    <property type="molecule type" value="Genomic_DNA"/>
</dbReference>
<reference evidence="1 2" key="1">
    <citation type="submission" date="2020-04" db="EMBL/GenBank/DDBJ databases">
        <title>Hymenobacter polaris sp. nov., isolated from Arctic soil.</title>
        <authorList>
            <person name="Dahal R.H."/>
        </authorList>
    </citation>
    <scope>NUCLEOTIDE SEQUENCE [LARGE SCALE GENOMIC DNA]</scope>
    <source>
        <strain evidence="1 2">RP-2-7</strain>
    </source>
</reference>
<dbReference type="AlphaFoldDB" id="A0A7Y0AIE1"/>